<evidence type="ECO:0000256" key="2">
    <source>
        <dbReference type="ARBA" id="ARBA00022605"/>
    </source>
</evidence>
<dbReference type="Gene3D" id="1.20.1090.10">
    <property type="entry name" value="Dehydroquinate synthase-like - alpha domain"/>
    <property type="match status" value="1"/>
</dbReference>
<keyword evidence="5" id="KW-0456">Lyase</keyword>
<organism evidence="8 10">
    <name type="scientific">Chromobacterium sphagni</name>
    <dbReference type="NCBI Taxonomy" id="1903179"/>
    <lineage>
        <taxon>Bacteria</taxon>
        <taxon>Pseudomonadati</taxon>
        <taxon>Pseudomonadota</taxon>
        <taxon>Betaproteobacteria</taxon>
        <taxon>Neisseriales</taxon>
        <taxon>Chromobacteriaceae</taxon>
        <taxon>Chromobacterium</taxon>
    </lineage>
</organism>
<dbReference type="SUPFAM" id="SSF56796">
    <property type="entry name" value="Dehydroquinate synthase-like"/>
    <property type="match status" value="1"/>
</dbReference>
<dbReference type="EMBL" id="MKCT01000013">
    <property type="protein sequence ID" value="OHX20733.1"/>
    <property type="molecule type" value="Genomic_DNA"/>
</dbReference>
<dbReference type="NCBIfam" id="NF004852">
    <property type="entry name" value="PRK06203.1"/>
    <property type="match status" value="1"/>
</dbReference>
<evidence type="ECO:0000259" key="7">
    <source>
        <dbReference type="Pfam" id="PF24621"/>
    </source>
</evidence>
<sequence length="404" mass="45022">MPELDNSQQTEDLPCDAVHQRFSVSFEYPVLFTRKLLQADNHTLRHAICRHEPHIRHRFVVIIDQGVARHHPDLATDFERYADHHRDRLQLAAPPRVLPGGELVKNHPAMLEALQQWLHDEHIDRHSYVVIVGGGALLDMAGFAAATAHRGIRTIRVPTTVLAQNDSGVGVKTAVNAFGSKNFLGSFTPPHAVINDYDFILTLPVRARISGMAEAVKVAAIRDIDFFRWLQEHAMALRQGEDEACQWMIRRCAELHLRHIAGAGDPFEFGSARPLDFGHWAAHKLESMSKYQLSHGEAVAIGMALDTCYAVLCGLLPVQAANQLCLLLEKLGFTLWTPLLELRDGQGQYQLLSGLDEFREHLGGELTITLLQDLGHGVEVHQIDKPLLASSISWLKHGIPEACA</sequence>
<feature type="domain" description="3-dehydroquinate synthase N-terminal" evidence="6">
    <location>
        <begin position="98"/>
        <end position="207"/>
    </location>
</feature>
<dbReference type="STRING" id="1903179.BI347_14590"/>
<dbReference type="PANTHER" id="PTHR43622">
    <property type="entry name" value="3-DEHYDROQUINATE SYNTHASE"/>
    <property type="match status" value="1"/>
</dbReference>
<evidence type="ECO:0000313" key="10">
    <source>
        <dbReference type="Proteomes" id="UP000180088"/>
    </source>
</evidence>
<evidence type="ECO:0000313" key="9">
    <source>
        <dbReference type="EMBL" id="OHX20733.1"/>
    </source>
</evidence>
<protein>
    <submittedName>
        <fullName evidence="8">3-dehydroquinate synthase</fullName>
    </submittedName>
</protein>
<keyword evidence="4" id="KW-0057">Aromatic amino acid biosynthesis</keyword>
<evidence type="ECO:0000259" key="6">
    <source>
        <dbReference type="Pfam" id="PF01761"/>
    </source>
</evidence>
<dbReference type="RefSeq" id="WP_071112367.1">
    <property type="nucleotide sequence ID" value="NZ_MKCS01000001.1"/>
</dbReference>
<keyword evidence="3" id="KW-0520">NAD</keyword>
<dbReference type="InterPro" id="IPR056179">
    <property type="entry name" value="DHQS_C"/>
</dbReference>
<dbReference type="AlphaFoldDB" id="A0A1S1X555"/>
<keyword evidence="2" id="KW-0028">Amino-acid biosynthesis</keyword>
<dbReference type="PANTHER" id="PTHR43622:SF7">
    <property type="entry name" value="3-DEHYDROQUINATE SYNTHASE, CHLOROPLASTIC"/>
    <property type="match status" value="1"/>
</dbReference>
<evidence type="ECO:0000256" key="1">
    <source>
        <dbReference type="ARBA" id="ARBA00001911"/>
    </source>
</evidence>
<evidence type="ECO:0000313" key="8">
    <source>
        <dbReference type="EMBL" id="OHX14597.1"/>
    </source>
</evidence>
<dbReference type="Gene3D" id="3.40.50.1970">
    <property type="match status" value="1"/>
</dbReference>
<keyword evidence="11" id="KW-1185">Reference proteome</keyword>
<dbReference type="GO" id="GO:0003856">
    <property type="term" value="F:3-dehydroquinate synthase activity"/>
    <property type="evidence" value="ECO:0007669"/>
    <property type="project" value="TreeGrafter"/>
</dbReference>
<proteinExistence type="predicted"/>
<gene>
    <name evidence="8" type="primary">aroB</name>
    <name evidence="9" type="ORF">BI344_14565</name>
    <name evidence="8" type="ORF">BI347_14590</name>
</gene>
<evidence type="ECO:0000256" key="4">
    <source>
        <dbReference type="ARBA" id="ARBA00023141"/>
    </source>
</evidence>
<dbReference type="InterPro" id="IPR050071">
    <property type="entry name" value="Dehydroquinate_synthase"/>
</dbReference>
<comment type="caution">
    <text evidence="8">The sequence shown here is derived from an EMBL/GenBank/DDBJ whole genome shotgun (WGS) entry which is preliminary data.</text>
</comment>
<evidence type="ECO:0000256" key="5">
    <source>
        <dbReference type="ARBA" id="ARBA00023239"/>
    </source>
</evidence>
<dbReference type="EMBL" id="MKCS01000001">
    <property type="protein sequence ID" value="OHX14597.1"/>
    <property type="molecule type" value="Genomic_DNA"/>
</dbReference>
<evidence type="ECO:0000313" key="11">
    <source>
        <dbReference type="Proteomes" id="UP000180280"/>
    </source>
</evidence>
<comment type="cofactor">
    <cofactor evidence="1">
        <name>NAD(+)</name>
        <dbReference type="ChEBI" id="CHEBI:57540"/>
    </cofactor>
</comment>
<dbReference type="GO" id="GO:0009073">
    <property type="term" value="P:aromatic amino acid family biosynthetic process"/>
    <property type="evidence" value="ECO:0007669"/>
    <property type="project" value="UniProtKB-KW"/>
</dbReference>
<dbReference type="OrthoDB" id="9806583at2"/>
<dbReference type="InterPro" id="IPR030960">
    <property type="entry name" value="DHQS/DOIS_N"/>
</dbReference>
<dbReference type="Proteomes" id="UP000180280">
    <property type="component" value="Unassembled WGS sequence"/>
</dbReference>
<dbReference type="Pfam" id="PF24621">
    <property type="entry name" value="DHQS_C"/>
    <property type="match status" value="1"/>
</dbReference>
<dbReference type="GO" id="GO:0008652">
    <property type="term" value="P:amino acid biosynthetic process"/>
    <property type="evidence" value="ECO:0007669"/>
    <property type="project" value="UniProtKB-KW"/>
</dbReference>
<name>A0A1S1X555_9NEIS</name>
<evidence type="ECO:0000256" key="3">
    <source>
        <dbReference type="ARBA" id="ARBA00023027"/>
    </source>
</evidence>
<dbReference type="CDD" id="cd08198">
    <property type="entry name" value="DHQS-like"/>
    <property type="match status" value="1"/>
</dbReference>
<dbReference type="Proteomes" id="UP000180088">
    <property type="component" value="Unassembled WGS sequence"/>
</dbReference>
<feature type="domain" description="3-dehydroquinate synthase C-terminal" evidence="7">
    <location>
        <begin position="211"/>
        <end position="338"/>
    </location>
</feature>
<dbReference type="Pfam" id="PF01761">
    <property type="entry name" value="DHQ_synthase"/>
    <property type="match status" value="1"/>
</dbReference>
<reference evidence="10 11" key="1">
    <citation type="submission" date="2016-09" db="EMBL/GenBank/DDBJ databases">
        <title>Chromobacterium muskegensis sp. nov., an insecticidal bacterium isolated from Sphagnum bogs.</title>
        <authorList>
            <person name="Sparks M.E."/>
            <person name="Blackburn M.B."/>
            <person name="Gundersen-Rindal D.E."/>
            <person name="Mitchell A."/>
            <person name="Farrar R."/>
            <person name="Kuhar D."/>
        </authorList>
    </citation>
    <scope>NUCLEOTIDE SEQUENCE [LARGE SCALE GENOMIC DNA]</scope>
    <source>
        <strain evidence="9 11">14B-1</strain>
        <strain evidence="8 10">37-2</strain>
    </source>
</reference>
<accession>A0A1S1X555</accession>